<protein>
    <recommendedName>
        <fullName evidence="4">Tyr recombinase domain-containing protein</fullName>
    </recommendedName>
</protein>
<sequence length="345" mass="38217">MILDQSTVERFILVGCRDMAANSRRTCSSQLRRASEALLLDQLGQHPPVRLKATAAPVAPYPPAEIAYWLIWAQSLPTPAQRRNACLLFCLGVGCGLAVEDLVYVQGRDILAGPTGRALVKVHGRRPRTVVCRYAYEELLLAEAAHIPADAYAFRPDWQDRTSKHIASDWLARYPRIIGRCDGAVLQTQRLRTTWLVDLLNAGIPLKVILKASGLGTLHSLSRYLVFLHDVPEAEASDLLRGRHEQEEPGGQTLPAYRPRFTPCTAGPRPYPQRPCCEAGLRPRAPQRSTGTPSLQRAPARPEGLPVPHSADRPDLVAVHGQEHEHQRRMGDALLRLVSRVQSPP</sequence>
<gene>
    <name evidence="3" type="ORF">ID875_26425</name>
</gene>
<proteinExistence type="predicted"/>
<dbReference type="SUPFAM" id="SSF56349">
    <property type="entry name" value="DNA breaking-rejoining enzymes"/>
    <property type="match status" value="1"/>
</dbReference>
<dbReference type="InterPro" id="IPR013762">
    <property type="entry name" value="Integrase-like_cat_sf"/>
</dbReference>
<feature type="region of interest" description="Disordered" evidence="2">
    <location>
        <begin position="275"/>
        <end position="332"/>
    </location>
</feature>
<accession>A0A927BMA4</accession>
<dbReference type="GO" id="GO:0006310">
    <property type="term" value="P:DNA recombination"/>
    <property type="evidence" value="ECO:0007669"/>
    <property type="project" value="UniProtKB-KW"/>
</dbReference>
<comment type="caution">
    <text evidence="3">The sequence shown here is derived from an EMBL/GenBank/DDBJ whole genome shotgun (WGS) entry which is preliminary data.</text>
</comment>
<evidence type="ECO:0000256" key="2">
    <source>
        <dbReference type="SAM" id="MobiDB-lite"/>
    </source>
</evidence>
<dbReference type="EMBL" id="JACWUS010000014">
    <property type="protein sequence ID" value="MBD2830325.1"/>
    <property type="molecule type" value="Genomic_DNA"/>
</dbReference>
<evidence type="ECO:0000313" key="3">
    <source>
        <dbReference type="EMBL" id="MBD2830325.1"/>
    </source>
</evidence>
<feature type="compositionally biased region" description="Basic and acidic residues" evidence="2">
    <location>
        <begin position="238"/>
        <end position="247"/>
    </location>
</feature>
<keyword evidence="1" id="KW-0233">DNA recombination</keyword>
<dbReference type="GO" id="GO:0003677">
    <property type="term" value="F:DNA binding"/>
    <property type="evidence" value="ECO:0007669"/>
    <property type="project" value="InterPro"/>
</dbReference>
<dbReference type="Gene3D" id="1.10.443.10">
    <property type="entry name" value="Intergrase catalytic core"/>
    <property type="match status" value="1"/>
</dbReference>
<evidence type="ECO:0000256" key="1">
    <source>
        <dbReference type="ARBA" id="ARBA00023172"/>
    </source>
</evidence>
<dbReference type="GO" id="GO:0015074">
    <property type="term" value="P:DNA integration"/>
    <property type="evidence" value="ECO:0007669"/>
    <property type="project" value="InterPro"/>
</dbReference>
<evidence type="ECO:0008006" key="4">
    <source>
        <dbReference type="Google" id="ProtNLM"/>
    </source>
</evidence>
<name>A0A927BMA4_STRGL</name>
<reference evidence="3" key="1">
    <citation type="journal article" date="2020" name="PLoS ONE">
        <title>Isolation and characterization of Streptomyces bacteriophages and Streptomyces strains encoding biosynthetic arsenals: Streptomyces strains and phages for antibiotic discovery.</title>
        <authorList>
            <person name="Montano E.T."/>
            <person name="Nideffer J.F."/>
            <person name="Brumage L."/>
            <person name="Erb M."/>
            <person name="Derman A.I."/>
            <person name="Davis J.P."/>
            <person name="Estrada E."/>
            <person name="Fu S."/>
            <person name="Le D."/>
            <person name="Vuppala A."/>
            <person name="Tran C."/>
            <person name="Luterstein E."/>
            <person name="Lakkaraju S."/>
            <person name="Panchagnula S."/>
            <person name="Ren C."/>
            <person name="Doan J."/>
            <person name="Tran S."/>
            <person name="Soriano J."/>
            <person name="Fujita Y."/>
            <person name="Gutala P."/>
            <person name="Fujii Q."/>
            <person name="Lee M."/>
            <person name="Bui A."/>
            <person name="Villarreal C."/>
            <person name="Shing S.R."/>
            <person name="Kim S."/>
            <person name="Freeman D."/>
            <person name="Racha V."/>
            <person name="Ho A."/>
            <person name="Kumar P."/>
            <person name="Falah K."/>
            <person name="Dawson T."/>
            <person name="Enustun E."/>
            <person name="Prichard A."/>
            <person name="Gomez A."/>
            <person name="Khanna K."/>
            <person name="Trigg S."/>
            <person name="Fernandez L."/>
            <person name="Pogliano K."/>
            <person name="Pogliano J."/>
        </authorList>
    </citation>
    <scope>NUCLEOTIDE SEQUENCE</scope>
    <source>
        <strain evidence="3">QF2</strain>
    </source>
</reference>
<organism evidence="3">
    <name type="scientific">Streptomyces globisporus</name>
    <dbReference type="NCBI Taxonomy" id="1908"/>
    <lineage>
        <taxon>Bacteria</taxon>
        <taxon>Bacillati</taxon>
        <taxon>Actinomycetota</taxon>
        <taxon>Actinomycetes</taxon>
        <taxon>Kitasatosporales</taxon>
        <taxon>Streptomycetaceae</taxon>
        <taxon>Streptomyces</taxon>
    </lineage>
</organism>
<feature type="compositionally biased region" description="Basic and acidic residues" evidence="2">
    <location>
        <begin position="310"/>
        <end position="331"/>
    </location>
</feature>
<dbReference type="InterPro" id="IPR011010">
    <property type="entry name" value="DNA_brk_join_enz"/>
</dbReference>
<feature type="region of interest" description="Disordered" evidence="2">
    <location>
        <begin position="238"/>
        <end position="259"/>
    </location>
</feature>
<dbReference type="AlphaFoldDB" id="A0A927BMA4"/>